<dbReference type="EMBL" id="QRDH01000020">
    <property type="protein sequence ID" value="RDU39046.1"/>
    <property type="molecule type" value="Genomic_DNA"/>
</dbReference>
<feature type="transmembrane region" description="Helical" evidence="1">
    <location>
        <begin position="145"/>
        <end position="164"/>
    </location>
</feature>
<evidence type="ECO:0000313" key="2">
    <source>
        <dbReference type="EMBL" id="RDU39046.1"/>
    </source>
</evidence>
<proteinExistence type="predicted"/>
<accession>A0A3D8GYB9</accession>
<comment type="caution">
    <text evidence="2">The sequence shown here is derived from an EMBL/GenBank/DDBJ whole genome shotgun (WGS) entry which is preliminary data.</text>
</comment>
<name>A0A3D8GYB9_9GAMM</name>
<dbReference type="AlphaFoldDB" id="A0A3D8GYB9"/>
<dbReference type="Pfam" id="PF08592">
    <property type="entry name" value="Anthrone_oxy"/>
    <property type="match status" value="1"/>
</dbReference>
<evidence type="ECO:0000256" key="1">
    <source>
        <dbReference type="SAM" id="Phobius"/>
    </source>
</evidence>
<keyword evidence="1" id="KW-0472">Membrane</keyword>
<feature type="transmembrane region" description="Helical" evidence="1">
    <location>
        <begin position="87"/>
        <end position="108"/>
    </location>
</feature>
<organism evidence="2 3">
    <name type="scientific">Marinobacter flavimaris</name>
    <dbReference type="NCBI Taxonomy" id="262076"/>
    <lineage>
        <taxon>Bacteria</taxon>
        <taxon>Pseudomonadati</taxon>
        <taxon>Pseudomonadota</taxon>
        <taxon>Gammaproteobacteria</taxon>
        <taxon>Pseudomonadales</taxon>
        <taxon>Marinobacteraceae</taxon>
        <taxon>Marinobacter</taxon>
    </lineage>
</organism>
<feature type="transmembrane region" description="Helical" evidence="1">
    <location>
        <begin position="59"/>
        <end position="80"/>
    </location>
</feature>
<keyword evidence="1" id="KW-1133">Transmembrane helix</keyword>
<protein>
    <submittedName>
        <fullName evidence="2">DUF1772 domain-containing protein</fullName>
    </submittedName>
</protein>
<reference evidence="2 3" key="1">
    <citation type="submission" date="2018-08" db="EMBL/GenBank/DDBJ databases">
        <title>Genome sequence of Marinobacter flavimaris KCTC 12185.</title>
        <authorList>
            <person name="Chun J."/>
            <person name="Kim B.-Y."/>
            <person name="Choi S.-B."/>
            <person name="Kwak M.-J."/>
        </authorList>
    </citation>
    <scope>NUCLEOTIDE SEQUENCE [LARGE SCALE GENOMIC DNA]</scope>
    <source>
        <strain evidence="2 3">KCTC 12185</strain>
    </source>
</reference>
<gene>
    <name evidence="2" type="ORF">DXI23_20375</name>
</gene>
<sequence>MMTLLELALIVATLLSALTAGFVFSFASVVMPGIGNLTDKEFIRAFQAIDGVIQAGHPVFGLVWIGSVFALVAAAILAVLQNDGLVPTLVVASAVVYTLGVQLPTFLINVPLNNALQMLNVDDMDELMLASERRSFEHRWVRWNLIRTAFASGVSVSLMLVLLWL</sequence>
<dbReference type="InterPro" id="IPR013901">
    <property type="entry name" value="Anthrone_oxy"/>
</dbReference>
<dbReference type="Proteomes" id="UP000256431">
    <property type="component" value="Unassembled WGS sequence"/>
</dbReference>
<keyword evidence="1" id="KW-0812">Transmembrane</keyword>
<keyword evidence="3" id="KW-1185">Reference proteome</keyword>
<evidence type="ECO:0000313" key="3">
    <source>
        <dbReference type="Proteomes" id="UP000256431"/>
    </source>
</evidence>